<evidence type="ECO:0000313" key="2">
    <source>
        <dbReference type="Proteomes" id="UP000198931"/>
    </source>
</evidence>
<reference evidence="1 2" key="1">
    <citation type="submission" date="2016-10" db="EMBL/GenBank/DDBJ databases">
        <authorList>
            <person name="de Groot N.N."/>
        </authorList>
    </citation>
    <scope>NUCLEOTIDE SEQUENCE [LARGE SCALE GENOMIC DNA]</scope>
    <source>
        <strain evidence="1 2">DSM 26000</strain>
    </source>
</reference>
<dbReference type="RefSeq" id="WP_090079062.1">
    <property type="nucleotide sequence ID" value="NZ_FOQT01000001.1"/>
</dbReference>
<gene>
    <name evidence="1" type="ORF">SAMN05443292_1071</name>
</gene>
<dbReference type="AlphaFoldDB" id="A0A1I3EGT1"/>
<proteinExistence type="predicted"/>
<protein>
    <submittedName>
        <fullName evidence="1">Uncharacterized conserved protein YdeI, YjbR/CyaY-like superfamily, DUF1801 family</fullName>
    </submittedName>
</protein>
<name>A0A1I3EGT1_9FLAO</name>
<accession>A0A1I3EGT1</accession>
<dbReference type="EMBL" id="FOQT01000001">
    <property type="protein sequence ID" value="SFH98118.1"/>
    <property type="molecule type" value="Genomic_DNA"/>
</dbReference>
<dbReference type="Pfam" id="PF13376">
    <property type="entry name" value="OmdA"/>
    <property type="match status" value="1"/>
</dbReference>
<dbReference type="OrthoDB" id="9796999at2"/>
<organism evidence="1 2">
    <name type="scientific">Halpernia frigidisoli</name>
    <dbReference type="NCBI Taxonomy" id="1125876"/>
    <lineage>
        <taxon>Bacteria</taxon>
        <taxon>Pseudomonadati</taxon>
        <taxon>Bacteroidota</taxon>
        <taxon>Flavobacteriia</taxon>
        <taxon>Flavobacteriales</taxon>
        <taxon>Weeksellaceae</taxon>
        <taxon>Chryseobacterium group</taxon>
        <taxon>Halpernia</taxon>
    </lineage>
</organism>
<keyword evidence="2" id="KW-1185">Reference proteome</keyword>
<evidence type="ECO:0000313" key="1">
    <source>
        <dbReference type="EMBL" id="SFH98118.1"/>
    </source>
</evidence>
<sequence length="198" mass="23492">MEKEIETFYPKSRQEWREWLQDNHHTRQSVWLIYYKKKSNIPTVVYSEAVDEALCFGWINSKAKPLDEEKFMQFFSRRKPKSVWSKVNKEKIERLTNEGLMTKAGFDIVEIAKQNGSWTILDEAEALIIPNDLNIEFEKRPIAKSFFLGLSRSDKRNILQWLTLAKRQETRQKRIAEIVELADQNLKPKQFRGQKNGI</sequence>
<dbReference type="Proteomes" id="UP000198931">
    <property type="component" value="Unassembled WGS sequence"/>
</dbReference>